<evidence type="ECO:0000313" key="2">
    <source>
        <dbReference type="EMBL" id="MBW0585387.1"/>
    </source>
</evidence>
<dbReference type="OrthoDB" id="2447685at2759"/>
<dbReference type="AlphaFoldDB" id="A0A9Q3KQV2"/>
<protein>
    <recommendedName>
        <fullName evidence="4">Retrotransposon gag domain-containing protein</fullName>
    </recommendedName>
</protein>
<feature type="compositionally biased region" description="Polar residues" evidence="1">
    <location>
        <begin position="321"/>
        <end position="332"/>
    </location>
</feature>
<gene>
    <name evidence="2" type="ORF">O181_125102</name>
</gene>
<feature type="region of interest" description="Disordered" evidence="1">
    <location>
        <begin position="385"/>
        <end position="404"/>
    </location>
</feature>
<dbReference type="EMBL" id="AVOT02120764">
    <property type="protein sequence ID" value="MBW0585387.1"/>
    <property type="molecule type" value="Genomic_DNA"/>
</dbReference>
<evidence type="ECO:0000313" key="3">
    <source>
        <dbReference type="Proteomes" id="UP000765509"/>
    </source>
</evidence>
<organism evidence="2 3">
    <name type="scientific">Austropuccinia psidii MF-1</name>
    <dbReference type="NCBI Taxonomy" id="1389203"/>
    <lineage>
        <taxon>Eukaryota</taxon>
        <taxon>Fungi</taxon>
        <taxon>Dikarya</taxon>
        <taxon>Basidiomycota</taxon>
        <taxon>Pucciniomycotina</taxon>
        <taxon>Pucciniomycetes</taxon>
        <taxon>Pucciniales</taxon>
        <taxon>Sphaerophragmiaceae</taxon>
        <taxon>Austropuccinia</taxon>
    </lineage>
</organism>
<keyword evidence="3" id="KW-1185">Reference proteome</keyword>
<name>A0A9Q3KQV2_9BASI</name>
<feature type="region of interest" description="Disordered" evidence="1">
    <location>
        <begin position="303"/>
        <end position="358"/>
    </location>
</feature>
<feature type="compositionally biased region" description="Basic residues" evidence="1">
    <location>
        <begin position="333"/>
        <end position="346"/>
    </location>
</feature>
<evidence type="ECO:0008006" key="4">
    <source>
        <dbReference type="Google" id="ProtNLM"/>
    </source>
</evidence>
<comment type="caution">
    <text evidence="2">The sequence shown here is derived from an EMBL/GenBank/DDBJ whole genome shotgun (WGS) entry which is preliminary data.</text>
</comment>
<accession>A0A9Q3KQV2</accession>
<evidence type="ECO:0000256" key="1">
    <source>
        <dbReference type="SAM" id="MobiDB-lite"/>
    </source>
</evidence>
<sequence length="404" mass="44977">MPIQHSPPARKTRSQARTQAVLTPTPRAPLDGTPAVSQLRAKLDRGPTLEGAALSRKEGRVPRRSSSFSGVVGGFPGTSRTILKGPGEDGEEEEENSVEEEESDGTEGVPALVEASQGTGGPTLAQSNQPVSHHSEPYLLAIMQKMTQIMANLQAASSSEESRLPAFKTPSMKAPERFDGTQPFKVRSFIQSCKLIFHDDLENFAQDRKKLFTLFGDPNEVRKAEAELESLRMKEGGNVSLYIAYFRSLVSIIGDWGERALIHHFRKGLPSRILDRLASHSSRIDSLQDLMDITLELDTRYHERKNEKSPHQEEKPEDSKSISSHPQNSSTLSHKKKKNFQKRNKPHSSLLNKDFKLMNSEKERRIKEGLCTYCGGKHSLESCIKRPQNKLTQPSGKFPSQGKA</sequence>
<feature type="compositionally biased region" description="Basic and acidic residues" evidence="1">
    <location>
        <begin position="303"/>
        <end position="320"/>
    </location>
</feature>
<proteinExistence type="predicted"/>
<feature type="compositionally biased region" description="Acidic residues" evidence="1">
    <location>
        <begin position="88"/>
        <end position="105"/>
    </location>
</feature>
<reference evidence="2" key="1">
    <citation type="submission" date="2021-03" db="EMBL/GenBank/DDBJ databases">
        <title>Draft genome sequence of rust myrtle Austropuccinia psidii MF-1, a brazilian biotype.</title>
        <authorList>
            <person name="Quecine M.C."/>
            <person name="Pachon D.M.R."/>
            <person name="Bonatelli M.L."/>
            <person name="Correr F.H."/>
            <person name="Franceschini L.M."/>
            <person name="Leite T.F."/>
            <person name="Margarido G.R.A."/>
            <person name="Almeida C.A."/>
            <person name="Ferrarezi J.A."/>
            <person name="Labate C.A."/>
        </authorList>
    </citation>
    <scope>NUCLEOTIDE SEQUENCE</scope>
    <source>
        <strain evidence="2">MF-1</strain>
    </source>
</reference>
<dbReference type="Proteomes" id="UP000765509">
    <property type="component" value="Unassembled WGS sequence"/>
</dbReference>
<feature type="region of interest" description="Disordered" evidence="1">
    <location>
        <begin position="1"/>
        <end position="131"/>
    </location>
</feature>